<organism evidence="3 4">
    <name type="scientific">Oculimacula yallundae</name>
    <dbReference type="NCBI Taxonomy" id="86028"/>
    <lineage>
        <taxon>Eukaryota</taxon>
        <taxon>Fungi</taxon>
        <taxon>Dikarya</taxon>
        <taxon>Ascomycota</taxon>
        <taxon>Pezizomycotina</taxon>
        <taxon>Leotiomycetes</taxon>
        <taxon>Helotiales</taxon>
        <taxon>Ploettnerulaceae</taxon>
        <taxon>Oculimacula</taxon>
    </lineage>
</organism>
<feature type="coiled-coil region" evidence="1">
    <location>
        <begin position="21"/>
        <end position="48"/>
    </location>
</feature>
<feature type="transmembrane region" description="Helical" evidence="2">
    <location>
        <begin position="286"/>
        <end position="311"/>
    </location>
</feature>
<evidence type="ECO:0000313" key="3">
    <source>
        <dbReference type="EMBL" id="KAL2072689.1"/>
    </source>
</evidence>
<sequence>MSQPTCSWVSVEEFKSLNDMYNASQQSVTAGNQRIEELENKIVEIEDSSGWMKTVCVQISLLRNTFEETTANAAAKQMQSLEALKDALLVITETQHHQQKTLDQIPIQLGSIEDNTVNVGYSANGTQIRLDAVFSRLRNLGASIKTARLNTSNLLELTKNPTIEAAPSAAYTKSILKATEEIAIMLKGPDYAESDFGLKTLFNKDADLRSDEPIYARISGLEAKMDSAFGLIDKMYGKVILEALRGQKTTLELTGMVMDWEIKKHKGVVEGAAGGWKRRFGRVLDFGLFLGWICVGLIGILQIVALGRSIWYQ</sequence>
<reference evidence="3 4" key="1">
    <citation type="journal article" date="2024" name="Commun. Biol.">
        <title>Comparative genomic analysis of thermophilic fungi reveals convergent evolutionary adaptations and gene losses.</title>
        <authorList>
            <person name="Steindorff A.S."/>
            <person name="Aguilar-Pontes M.V."/>
            <person name="Robinson A.J."/>
            <person name="Andreopoulos B."/>
            <person name="LaButti K."/>
            <person name="Kuo A."/>
            <person name="Mondo S."/>
            <person name="Riley R."/>
            <person name="Otillar R."/>
            <person name="Haridas S."/>
            <person name="Lipzen A."/>
            <person name="Grimwood J."/>
            <person name="Schmutz J."/>
            <person name="Clum A."/>
            <person name="Reid I.D."/>
            <person name="Moisan M.C."/>
            <person name="Butler G."/>
            <person name="Nguyen T.T.M."/>
            <person name="Dewar K."/>
            <person name="Conant G."/>
            <person name="Drula E."/>
            <person name="Henrissat B."/>
            <person name="Hansel C."/>
            <person name="Singer S."/>
            <person name="Hutchinson M.I."/>
            <person name="de Vries R.P."/>
            <person name="Natvig D.O."/>
            <person name="Powell A.J."/>
            <person name="Tsang A."/>
            <person name="Grigoriev I.V."/>
        </authorList>
    </citation>
    <scope>NUCLEOTIDE SEQUENCE [LARGE SCALE GENOMIC DNA]</scope>
    <source>
        <strain evidence="3 4">CBS 494.80</strain>
    </source>
</reference>
<comment type="caution">
    <text evidence="3">The sequence shown here is derived from an EMBL/GenBank/DDBJ whole genome shotgun (WGS) entry which is preliminary data.</text>
</comment>
<keyword evidence="2" id="KW-0472">Membrane</keyword>
<proteinExistence type="predicted"/>
<name>A0ABR4CS37_9HELO</name>
<keyword evidence="2" id="KW-0812">Transmembrane</keyword>
<keyword evidence="2" id="KW-1133">Transmembrane helix</keyword>
<accession>A0ABR4CS37</accession>
<gene>
    <name evidence="3" type="ORF">VTL71DRAFT_12032</name>
</gene>
<dbReference type="Proteomes" id="UP001595075">
    <property type="component" value="Unassembled WGS sequence"/>
</dbReference>
<evidence type="ECO:0000256" key="2">
    <source>
        <dbReference type="SAM" id="Phobius"/>
    </source>
</evidence>
<evidence type="ECO:0000313" key="4">
    <source>
        <dbReference type="Proteomes" id="UP001595075"/>
    </source>
</evidence>
<evidence type="ECO:0000256" key="1">
    <source>
        <dbReference type="SAM" id="Coils"/>
    </source>
</evidence>
<protein>
    <submittedName>
        <fullName evidence="3">Uncharacterized protein</fullName>
    </submittedName>
</protein>
<keyword evidence="4" id="KW-1185">Reference proteome</keyword>
<dbReference type="EMBL" id="JAZHXI010000004">
    <property type="protein sequence ID" value="KAL2072689.1"/>
    <property type="molecule type" value="Genomic_DNA"/>
</dbReference>
<keyword evidence="1" id="KW-0175">Coiled coil</keyword>